<dbReference type="PROSITE" id="PS51704">
    <property type="entry name" value="GP_PDE"/>
    <property type="match status" value="1"/>
</dbReference>
<dbReference type="OrthoDB" id="1058301at2759"/>
<dbReference type="Gene3D" id="3.20.20.190">
    <property type="entry name" value="Phosphatidylinositol (PI) phosphodiesterase"/>
    <property type="match status" value="1"/>
</dbReference>
<proteinExistence type="predicted"/>
<evidence type="ECO:0000313" key="3">
    <source>
        <dbReference type="Proteomes" id="UP000237481"/>
    </source>
</evidence>
<sequence>MADEQEPLLKSDEATMRGLPKAPFAAAVTSKRNAGRLLPQAIAHRGYKAAYPENSMGAFRGAVAAGAHAVEADVHVSADGVAVLSHDASLRRCFGVDGRVGDCAWAYLSSLRTLREPREGLPRLRDLLAWMAGLGEGGDGREGVWVLLDVKLDDEAQALMDAIARAIAQVPPGRIPWEQRIMLGCWNATTMHAAQRTLPAFPRAHTGYSLSYARHFLPQRGLAFNMAHHALLAPLCGRRFMRALRDRRRALFVWTVNAERPMEWCLRQNLPPAGGGAARLVDGVVTDDPALFLAVCERFEDELDGLAERRRTTALEAARMAVSVLLRHVLFGLLFVYRRFVQRKLDYMDESMDLEKKEG</sequence>
<dbReference type="InterPro" id="IPR017946">
    <property type="entry name" value="PLC-like_Pdiesterase_TIM-brl"/>
</dbReference>
<dbReference type="STRING" id="94208.A0A2S4KR11"/>
<name>A0A2S4KR11_9HYPO</name>
<organism evidence="2 3">
    <name type="scientific">Tolypocladium paradoxum</name>
    <dbReference type="NCBI Taxonomy" id="94208"/>
    <lineage>
        <taxon>Eukaryota</taxon>
        <taxon>Fungi</taxon>
        <taxon>Dikarya</taxon>
        <taxon>Ascomycota</taxon>
        <taxon>Pezizomycotina</taxon>
        <taxon>Sordariomycetes</taxon>
        <taxon>Hypocreomycetidae</taxon>
        <taxon>Hypocreales</taxon>
        <taxon>Ophiocordycipitaceae</taxon>
        <taxon>Tolypocladium</taxon>
    </lineage>
</organism>
<dbReference type="InterPro" id="IPR030395">
    <property type="entry name" value="GP_PDE_dom"/>
</dbReference>
<evidence type="ECO:0000259" key="1">
    <source>
        <dbReference type="PROSITE" id="PS51704"/>
    </source>
</evidence>
<reference evidence="2 3" key="1">
    <citation type="submission" date="2018-01" db="EMBL/GenBank/DDBJ databases">
        <title>Harnessing the power of phylogenomics to disentangle the directionality and signatures of interkingdom host jumping in the parasitic fungal genus Tolypocladium.</title>
        <authorList>
            <person name="Quandt C.A."/>
            <person name="Patterson W."/>
            <person name="Spatafora J.W."/>
        </authorList>
    </citation>
    <scope>NUCLEOTIDE SEQUENCE [LARGE SCALE GENOMIC DNA]</scope>
    <source>
        <strain evidence="2 3">NRBC 100945</strain>
    </source>
</reference>
<dbReference type="PANTHER" id="PTHR43805:SF1">
    <property type="entry name" value="GP-PDE DOMAIN-CONTAINING PROTEIN"/>
    <property type="match status" value="1"/>
</dbReference>
<dbReference type="GO" id="GO:0006629">
    <property type="term" value="P:lipid metabolic process"/>
    <property type="evidence" value="ECO:0007669"/>
    <property type="project" value="InterPro"/>
</dbReference>
<dbReference type="SUPFAM" id="SSF51695">
    <property type="entry name" value="PLC-like phosphodiesterases"/>
    <property type="match status" value="1"/>
</dbReference>
<protein>
    <submittedName>
        <fullName evidence="2">Phosphatidylglycerol phospholipase C</fullName>
    </submittedName>
</protein>
<dbReference type="AlphaFoldDB" id="A0A2S4KR11"/>
<gene>
    <name evidence="2" type="ORF">TPAR_07191</name>
</gene>
<comment type="caution">
    <text evidence="2">The sequence shown here is derived from an EMBL/GenBank/DDBJ whole genome shotgun (WGS) entry which is preliminary data.</text>
</comment>
<dbReference type="GO" id="GO:0008081">
    <property type="term" value="F:phosphoric diester hydrolase activity"/>
    <property type="evidence" value="ECO:0007669"/>
    <property type="project" value="InterPro"/>
</dbReference>
<dbReference type="Proteomes" id="UP000237481">
    <property type="component" value="Unassembled WGS sequence"/>
</dbReference>
<dbReference type="EMBL" id="PKSG01000826">
    <property type="protein sequence ID" value="POR32619.1"/>
    <property type="molecule type" value="Genomic_DNA"/>
</dbReference>
<evidence type="ECO:0000313" key="2">
    <source>
        <dbReference type="EMBL" id="POR32619.1"/>
    </source>
</evidence>
<dbReference type="PANTHER" id="PTHR43805">
    <property type="entry name" value="GLYCEROPHOSPHORYL DIESTER PHOSPHODIESTERASE"/>
    <property type="match status" value="1"/>
</dbReference>
<feature type="domain" description="GP-PDE" evidence="1">
    <location>
        <begin position="39"/>
        <end position="296"/>
    </location>
</feature>
<accession>A0A2S4KR11</accession>
<dbReference type="Pfam" id="PF03009">
    <property type="entry name" value="GDPD"/>
    <property type="match status" value="1"/>
</dbReference>
<keyword evidence="3" id="KW-1185">Reference proteome</keyword>